<evidence type="ECO:0000313" key="4">
    <source>
        <dbReference type="EMBL" id="PPS07990.1"/>
    </source>
</evidence>
<evidence type="ECO:0000259" key="3">
    <source>
        <dbReference type="Pfam" id="PF17781"/>
    </source>
</evidence>
<dbReference type="Gene3D" id="1.25.10.10">
    <property type="entry name" value="Leucine-rich Repeat Variant"/>
    <property type="match status" value="1"/>
</dbReference>
<dbReference type="EMBL" id="KZ664079">
    <property type="protein sequence ID" value="PPS07990.1"/>
    <property type="molecule type" value="Genomic_DNA"/>
</dbReference>
<dbReference type="OrthoDB" id="1721204at2759"/>
<evidence type="ECO:0000256" key="2">
    <source>
        <dbReference type="SAM" id="MobiDB-lite"/>
    </source>
</evidence>
<gene>
    <name evidence="4" type="ORF">GOBAR_AA12666</name>
</gene>
<dbReference type="Proteomes" id="UP000239757">
    <property type="component" value="Unassembled WGS sequence"/>
</dbReference>
<feature type="domain" description="RPN1 N-terminal" evidence="3">
    <location>
        <begin position="136"/>
        <end position="292"/>
    </location>
</feature>
<accession>A0A2P5XXB0</accession>
<feature type="region of interest" description="Disordered" evidence="2">
    <location>
        <begin position="1"/>
        <end position="29"/>
    </location>
</feature>
<dbReference type="GO" id="GO:0034515">
    <property type="term" value="C:proteasome storage granule"/>
    <property type="evidence" value="ECO:0007669"/>
    <property type="project" value="TreeGrafter"/>
</dbReference>
<proteinExistence type="predicted"/>
<dbReference type="GO" id="GO:0005634">
    <property type="term" value="C:nucleus"/>
    <property type="evidence" value="ECO:0007669"/>
    <property type="project" value="TreeGrafter"/>
</dbReference>
<feature type="compositionally biased region" description="Basic and acidic residues" evidence="2">
    <location>
        <begin position="16"/>
        <end position="29"/>
    </location>
</feature>
<dbReference type="Pfam" id="PF17781">
    <property type="entry name" value="RPN1_RPN2_N"/>
    <property type="match status" value="1"/>
</dbReference>
<evidence type="ECO:0000256" key="1">
    <source>
        <dbReference type="ARBA" id="ARBA00022737"/>
    </source>
</evidence>
<dbReference type="PANTHER" id="PTHR10943:SF1">
    <property type="entry name" value="26S PROTEASOME NON-ATPASE REGULATORY SUBUNIT 2"/>
    <property type="match status" value="1"/>
</dbReference>
<name>A0A2P5XXB0_GOSBA</name>
<dbReference type="PANTHER" id="PTHR10943">
    <property type="entry name" value="26S PROTEASOME NON-ATPASE REGULATORY SUBUNIT"/>
    <property type="match status" value="1"/>
</dbReference>
<dbReference type="GO" id="GO:0043161">
    <property type="term" value="P:proteasome-mediated ubiquitin-dependent protein catabolic process"/>
    <property type="evidence" value="ECO:0007669"/>
    <property type="project" value="TreeGrafter"/>
</dbReference>
<reference evidence="4 5" key="1">
    <citation type="submission" date="2015-01" db="EMBL/GenBank/DDBJ databases">
        <title>Genome of allotetraploid Gossypium barbadense reveals genomic plasticity and fiber elongation in cotton evolution.</title>
        <authorList>
            <person name="Chen X."/>
            <person name="Liu X."/>
            <person name="Zhao B."/>
            <person name="Zheng H."/>
            <person name="Hu Y."/>
            <person name="Lu G."/>
            <person name="Yang C."/>
            <person name="Chen J."/>
            <person name="Shan C."/>
            <person name="Zhang L."/>
            <person name="Zhou Y."/>
            <person name="Wang L."/>
            <person name="Guo W."/>
            <person name="Bai Y."/>
            <person name="Ruan J."/>
            <person name="Shangguan X."/>
            <person name="Mao Y."/>
            <person name="Jiang J."/>
            <person name="Zhu Y."/>
            <person name="Lei J."/>
            <person name="Kang H."/>
            <person name="Chen S."/>
            <person name="He X."/>
            <person name="Wang R."/>
            <person name="Wang Y."/>
            <person name="Chen J."/>
            <person name="Wang L."/>
            <person name="Yu S."/>
            <person name="Wang B."/>
            <person name="Wei J."/>
            <person name="Song S."/>
            <person name="Lu X."/>
            <person name="Gao Z."/>
            <person name="Gu W."/>
            <person name="Deng X."/>
            <person name="Ma D."/>
            <person name="Wang S."/>
            <person name="Liang W."/>
            <person name="Fang L."/>
            <person name="Cai C."/>
            <person name="Zhu X."/>
            <person name="Zhou B."/>
            <person name="Zhang Y."/>
            <person name="Chen Z."/>
            <person name="Xu S."/>
            <person name="Zhu R."/>
            <person name="Wang S."/>
            <person name="Zhang T."/>
            <person name="Zhao G."/>
        </authorList>
    </citation>
    <scope>NUCLEOTIDE SEQUENCE [LARGE SCALE GENOMIC DNA]</scope>
    <source>
        <strain evidence="5">cv. Xinhai21</strain>
        <tissue evidence="4">Leaf</tissue>
    </source>
</reference>
<dbReference type="InterPro" id="IPR011989">
    <property type="entry name" value="ARM-like"/>
</dbReference>
<dbReference type="GO" id="GO:0008540">
    <property type="term" value="C:proteasome regulatory particle, base subcomplex"/>
    <property type="evidence" value="ECO:0007669"/>
    <property type="project" value="TreeGrafter"/>
</dbReference>
<dbReference type="InterPro" id="IPR040892">
    <property type="entry name" value="RPN1_N"/>
</dbReference>
<keyword evidence="1" id="KW-0677">Repeat</keyword>
<organism evidence="4 5">
    <name type="scientific">Gossypium barbadense</name>
    <name type="common">Sea Island cotton</name>
    <name type="synonym">Hibiscus barbadensis</name>
    <dbReference type="NCBI Taxonomy" id="3634"/>
    <lineage>
        <taxon>Eukaryota</taxon>
        <taxon>Viridiplantae</taxon>
        <taxon>Streptophyta</taxon>
        <taxon>Embryophyta</taxon>
        <taxon>Tracheophyta</taxon>
        <taxon>Spermatophyta</taxon>
        <taxon>Magnoliopsida</taxon>
        <taxon>eudicotyledons</taxon>
        <taxon>Gunneridae</taxon>
        <taxon>Pentapetalae</taxon>
        <taxon>rosids</taxon>
        <taxon>malvids</taxon>
        <taxon>Malvales</taxon>
        <taxon>Malvaceae</taxon>
        <taxon>Malvoideae</taxon>
        <taxon>Gossypium</taxon>
    </lineage>
</organism>
<sequence>MAYLENGTETLQTKPLRKDTKKKDVNKEEDLHAQSEEDLALKQQLKLSVERIYDVDLEVQKIALESMRQEVRTLIRTLTAFYETMLDLDLKKYLANILSMLALTMSAEVKRVALKIDISQKKNFFRYLPCFPVSNIFVCSVQHNAEFKAVDLLMEVSINFFSLHLKHMIYIQLHVDDLDILFMNIAYSIYFVFYEFSSALQIALFLNNLEVCFYYVFTSCDDLLMKKQFCYILARQGINFELHDNMVEDDEGRELSQVIINNVKLSEGYLTLARDIEVMEPKCPEDVYKTHLLNGRTIAGANVDSIRQNLAATFVNTFVNAGFSKDRLMTDLADFSKHVKMNVVASLGMILLWNVDSRFAQIDKYLHSDDNYVIDGALLGAGLVNYSVTNDYDLVSFFQIFISWFVAQDEQVSLSLLLFFIGCTSFSNSIHLFLTAILKHENVFHDLIVFTVISLGLVYVGSSNGEVAQEIADALTGRSVSELGQPIIRLLVLFLGLIYLGKQMINLSQNQKMRDYVDIILLSCAHAGTRNVLMVFSEIH</sequence>
<protein>
    <recommendedName>
        <fullName evidence="3">RPN1 N-terminal domain-containing protein</fullName>
    </recommendedName>
</protein>
<dbReference type="AlphaFoldDB" id="A0A2P5XXB0"/>
<evidence type="ECO:0000313" key="5">
    <source>
        <dbReference type="Proteomes" id="UP000239757"/>
    </source>
</evidence>